<accession>A0A932A5W8</accession>
<evidence type="ECO:0000256" key="1">
    <source>
        <dbReference type="SAM" id="SignalP"/>
    </source>
</evidence>
<dbReference type="AlphaFoldDB" id="A0A932A5W8"/>
<dbReference type="EMBL" id="JACPNR010000001">
    <property type="protein sequence ID" value="MBI2677147.1"/>
    <property type="molecule type" value="Genomic_DNA"/>
</dbReference>
<protein>
    <recommendedName>
        <fullName evidence="4">Lipoprotein</fullName>
    </recommendedName>
</protein>
<gene>
    <name evidence="2" type="ORF">HYX28_00015</name>
</gene>
<reference evidence="2" key="1">
    <citation type="submission" date="2020-07" db="EMBL/GenBank/DDBJ databases">
        <title>Huge and variable diversity of episymbiotic CPR bacteria and DPANN archaea in groundwater ecosystems.</title>
        <authorList>
            <person name="He C.Y."/>
            <person name="Keren R."/>
            <person name="Whittaker M."/>
            <person name="Farag I.F."/>
            <person name="Doudna J."/>
            <person name="Cate J.H.D."/>
            <person name="Banfield J.F."/>
        </authorList>
    </citation>
    <scope>NUCLEOTIDE SEQUENCE</scope>
    <source>
        <strain evidence="2">NC_groundwater_580_Pr5_B-0.1um_64_19</strain>
    </source>
</reference>
<name>A0A932A5W8_9BACT</name>
<dbReference type="PROSITE" id="PS51257">
    <property type="entry name" value="PROKAR_LIPOPROTEIN"/>
    <property type="match status" value="1"/>
</dbReference>
<feature type="signal peptide" evidence="1">
    <location>
        <begin position="1"/>
        <end position="25"/>
    </location>
</feature>
<feature type="chain" id="PRO_5038048485" description="Lipoprotein" evidence="1">
    <location>
        <begin position="26"/>
        <end position="147"/>
    </location>
</feature>
<evidence type="ECO:0000313" key="2">
    <source>
        <dbReference type="EMBL" id="MBI2677147.1"/>
    </source>
</evidence>
<organism evidence="2 3">
    <name type="scientific">Candidatus Korobacter versatilis</name>
    <dbReference type="NCBI Taxonomy" id="658062"/>
    <lineage>
        <taxon>Bacteria</taxon>
        <taxon>Pseudomonadati</taxon>
        <taxon>Acidobacteriota</taxon>
        <taxon>Terriglobia</taxon>
        <taxon>Terriglobales</taxon>
        <taxon>Candidatus Korobacteraceae</taxon>
        <taxon>Candidatus Korobacter</taxon>
    </lineage>
</organism>
<sequence length="147" mass="16102">MSAHRTLQRMVVALTFLAVAAAACAQTAPPPYTPKSPDDHALSQSEANSIAYMKTLFYNQREYKKKMNRYAASLMALTGGGRSFTKRMARPDRGDYVVGYHGGKDSFSVTLTPKQFAPTRRAFYMDSSGAIRVQADAPATAESEPLK</sequence>
<dbReference type="Proteomes" id="UP000779809">
    <property type="component" value="Unassembled WGS sequence"/>
</dbReference>
<comment type="caution">
    <text evidence="2">The sequence shown here is derived from an EMBL/GenBank/DDBJ whole genome shotgun (WGS) entry which is preliminary data.</text>
</comment>
<evidence type="ECO:0008006" key="4">
    <source>
        <dbReference type="Google" id="ProtNLM"/>
    </source>
</evidence>
<evidence type="ECO:0000313" key="3">
    <source>
        <dbReference type="Proteomes" id="UP000779809"/>
    </source>
</evidence>
<keyword evidence="1" id="KW-0732">Signal</keyword>
<proteinExistence type="predicted"/>